<keyword evidence="1" id="KW-0472">Membrane</keyword>
<feature type="transmembrane region" description="Helical" evidence="1">
    <location>
        <begin position="47"/>
        <end position="68"/>
    </location>
</feature>
<protein>
    <recommendedName>
        <fullName evidence="4">Transmembrane protein</fullName>
    </recommendedName>
</protein>
<dbReference type="EMBL" id="JADDIV010000003">
    <property type="protein sequence ID" value="MBE7367745.1"/>
    <property type="molecule type" value="Genomic_DNA"/>
</dbReference>
<dbReference type="RefSeq" id="WP_193676389.1">
    <property type="nucleotide sequence ID" value="NZ_JADDIV010000003.1"/>
</dbReference>
<evidence type="ECO:0000256" key="1">
    <source>
        <dbReference type="SAM" id="Phobius"/>
    </source>
</evidence>
<proteinExistence type="predicted"/>
<feature type="transmembrane region" description="Helical" evidence="1">
    <location>
        <begin position="7"/>
        <end position="27"/>
    </location>
</feature>
<dbReference type="Proteomes" id="UP000806285">
    <property type="component" value="Unassembled WGS sequence"/>
</dbReference>
<keyword evidence="1" id="KW-0812">Transmembrane</keyword>
<reference evidence="2 3" key="1">
    <citation type="submission" date="2020-10" db="EMBL/GenBank/DDBJ databases">
        <title>Ramlibacter sp. HM2 16S ribosomal RNA gene Genome sequencing and assembly.</title>
        <authorList>
            <person name="Kang M."/>
        </authorList>
    </citation>
    <scope>NUCLEOTIDE SEQUENCE [LARGE SCALE GENOMIC DNA]</scope>
    <source>
        <strain evidence="2 3">HM2</strain>
    </source>
</reference>
<evidence type="ECO:0008006" key="4">
    <source>
        <dbReference type="Google" id="ProtNLM"/>
    </source>
</evidence>
<evidence type="ECO:0000313" key="2">
    <source>
        <dbReference type="EMBL" id="MBE7367745.1"/>
    </source>
</evidence>
<evidence type="ECO:0000313" key="3">
    <source>
        <dbReference type="Proteomes" id="UP000806285"/>
    </source>
</evidence>
<organism evidence="2 3">
    <name type="scientific">Ramlibacter pallidus</name>
    <dbReference type="NCBI Taxonomy" id="2780087"/>
    <lineage>
        <taxon>Bacteria</taxon>
        <taxon>Pseudomonadati</taxon>
        <taxon>Pseudomonadota</taxon>
        <taxon>Betaproteobacteria</taxon>
        <taxon>Burkholderiales</taxon>
        <taxon>Comamonadaceae</taxon>
        <taxon>Ramlibacter</taxon>
    </lineage>
</organism>
<sequence length="98" mass="10787">MANRLMWIVWPAFLAACALELLVFAVVDPLELQWSGHALGWTRQAVYAFGFFTFWLVTLAACGLTTLLRMSPAEVNRCPFDPAQRPSGCPGNESAPLS</sequence>
<gene>
    <name evidence="2" type="ORF">IM787_09220</name>
</gene>
<name>A0ABR9S2M0_9BURK</name>
<dbReference type="PROSITE" id="PS51257">
    <property type="entry name" value="PROKAR_LIPOPROTEIN"/>
    <property type="match status" value="1"/>
</dbReference>
<keyword evidence="3" id="KW-1185">Reference proteome</keyword>
<accession>A0ABR9S2M0</accession>
<comment type="caution">
    <text evidence="2">The sequence shown here is derived from an EMBL/GenBank/DDBJ whole genome shotgun (WGS) entry which is preliminary data.</text>
</comment>
<keyword evidence="1" id="KW-1133">Transmembrane helix</keyword>